<evidence type="ECO:0000313" key="1">
    <source>
        <dbReference type="EMBL" id="HDL89290.1"/>
    </source>
</evidence>
<name>A0A7C0WTW7_9BACT</name>
<sequence length="304" mass="34908">MPKKKRGSILQSGREISRQELDEIQETVGVFPRLSRTELAATICEHLGWMTASGGYKIDACMKLLEKLESKGFVELPEKQQRTKRQQSGKNVALTSKTEAQADIVCNLGELGLVNVEVVKSKESTGLWNEYVSRYHYLGYKKPFGYVLRYFIVSEQGFLGCLMFAGAAKALAVRDRWIGWTQIQRLRNLAWVINNSRFLIFPWVQVKNLASHILGRVARRVREDWQERWGYSPVLAETFVDPQYYEGICYKAANWEYLGMTTGEGLVRKGRTYTTTSKKIFVKPLVKDWQSLLCSEQLEGRVDE</sequence>
<organism evidence="1">
    <name type="scientific">Thermodesulforhabdus norvegica</name>
    <dbReference type="NCBI Taxonomy" id="39841"/>
    <lineage>
        <taxon>Bacteria</taxon>
        <taxon>Pseudomonadati</taxon>
        <taxon>Thermodesulfobacteriota</taxon>
        <taxon>Syntrophobacteria</taxon>
        <taxon>Syntrophobacterales</taxon>
        <taxon>Thermodesulforhabdaceae</taxon>
        <taxon>Thermodesulforhabdus</taxon>
    </lineage>
</organism>
<dbReference type="AlphaFoldDB" id="A0A7C0WTW7"/>
<dbReference type="Pfam" id="PF14236">
    <property type="entry name" value="DruA"/>
    <property type="match status" value="1"/>
</dbReference>
<protein>
    <submittedName>
        <fullName evidence="1">DUF4338 domain-containing protein</fullName>
    </submittedName>
</protein>
<reference evidence="1" key="1">
    <citation type="journal article" date="2020" name="mSystems">
        <title>Genome- and Community-Level Interaction Insights into Carbon Utilization and Element Cycling Functions of Hydrothermarchaeota in Hydrothermal Sediment.</title>
        <authorList>
            <person name="Zhou Z."/>
            <person name="Liu Y."/>
            <person name="Xu W."/>
            <person name="Pan J."/>
            <person name="Luo Z.H."/>
            <person name="Li M."/>
        </authorList>
    </citation>
    <scope>NUCLEOTIDE SEQUENCE [LARGE SCALE GENOMIC DNA]</scope>
    <source>
        <strain evidence="1">HyVt-19</strain>
    </source>
</reference>
<dbReference type="InterPro" id="IPR025639">
    <property type="entry name" value="DruA"/>
</dbReference>
<proteinExistence type="predicted"/>
<comment type="caution">
    <text evidence="1">The sequence shown here is derived from an EMBL/GenBank/DDBJ whole genome shotgun (WGS) entry which is preliminary data.</text>
</comment>
<dbReference type="Proteomes" id="UP000886355">
    <property type="component" value="Unassembled WGS sequence"/>
</dbReference>
<accession>A0A7C0WTW7</accession>
<dbReference type="EMBL" id="DQZW01000005">
    <property type="protein sequence ID" value="HDL89290.1"/>
    <property type="molecule type" value="Genomic_DNA"/>
</dbReference>
<gene>
    <name evidence="1" type="ORF">ENG14_00110</name>
</gene>